<evidence type="ECO:0000256" key="2">
    <source>
        <dbReference type="ARBA" id="ARBA00004442"/>
    </source>
</evidence>
<protein>
    <recommendedName>
        <fullName evidence="10">Outer membrane repeat protein</fullName>
    </recommendedName>
</protein>
<accession>A0ABT4T4P7</accession>
<dbReference type="Proteomes" id="UP001212498">
    <property type="component" value="Unassembled WGS sequence"/>
</dbReference>
<keyword evidence="9" id="KW-1185">Reference proteome</keyword>
<evidence type="ECO:0008006" key="10">
    <source>
        <dbReference type="Google" id="ProtNLM"/>
    </source>
</evidence>
<dbReference type="SUPFAM" id="SSF51126">
    <property type="entry name" value="Pectin lyase-like"/>
    <property type="match status" value="1"/>
</dbReference>
<dbReference type="EMBL" id="JAPNUD010000098">
    <property type="protein sequence ID" value="MDA0644472.1"/>
    <property type="molecule type" value="Genomic_DNA"/>
</dbReference>
<keyword evidence="5" id="KW-0732">Signal</keyword>
<keyword evidence="7" id="KW-0998">Cell outer membrane</keyword>
<evidence type="ECO:0000313" key="8">
    <source>
        <dbReference type="EMBL" id="MDA0644472.1"/>
    </source>
</evidence>
<evidence type="ECO:0000256" key="6">
    <source>
        <dbReference type="ARBA" id="ARBA00023136"/>
    </source>
</evidence>
<dbReference type="NCBIfam" id="TIGR01376">
    <property type="entry name" value="POMP_repeat"/>
    <property type="match status" value="1"/>
</dbReference>
<evidence type="ECO:0000256" key="3">
    <source>
        <dbReference type="ARBA" id="ARBA00004613"/>
    </source>
</evidence>
<dbReference type="RefSeq" id="WP_271278444.1">
    <property type="nucleotide sequence ID" value="NZ_BAABFD010000003.1"/>
</dbReference>
<name>A0ABT4T4P7_9ACTN</name>
<gene>
    <name evidence="8" type="ORF">OUY24_27915</name>
</gene>
<evidence type="ECO:0000256" key="4">
    <source>
        <dbReference type="ARBA" id="ARBA00022525"/>
    </source>
</evidence>
<organism evidence="8 9">
    <name type="scientific">Nonomuraea ferruginea</name>
    <dbReference type="NCBI Taxonomy" id="46174"/>
    <lineage>
        <taxon>Bacteria</taxon>
        <taxon>Bacillati</taxon>
        <taxon>Actinomycetota</taxon>
        <taxon>Actinomycetes</taxon>
        <taxon>Streptosporangiales</taxon>
        <taxon>Streptosporangiaceae</taxon>
        <taxon>Nonomuraea</taxon>
    </lineage>
</organism>
<dbReference type="InterPro" id="IPR011050">
    <property type="entry name" value="Pectin_lyase_fold/virulence"/>
</dbReference>
<sequence length="310" mass="30638">MTITLNATHFTISPIRGNGSMYINGIRTIIGGAVLSAAALAVGAPAAGAGASVPCSGRALVKAIDNAASGATLHLTPGCRYVLNDLTGPLPAIDAPLTIRGGNSTIQRDPAADAFRLFTVNSDFNLDRVKLLGGDARTSPGGFGGAVAVNSGTTNLNRVFIRNNTATFSGGLGGVAGAVVNVSNSNIQNNTATRNGGGAANDGRMTFIDTVVNNNRAGEKGGGIASDGILVVTGSVVNDNTAGTAGGGVANFGPGTASIIRSIVNGNTANNAPGGIDNEGAPGAVTLTRSIVRGNTPTNCAPTFVQGCVH</sequence>
<dbReference type="InterPro" id="IPR003368">
    <property type="entry name" value="POMP_repeat"/>
</dbReference>
<comment type="caution">
    <text evidence="8">The sequence shown here is derived from an EMBL/GenBank/DDBJ whole genome shotgun (WGS) entry which is preliminary data.</text>
</comment>
<evidence type="ECO:0000256" key="1">
    <source>
        <dbReference type="ARBA" id="ARBA00004196"/>
    </source>
</evidence>
<reference evidence="8 9" key="1">
    <citation type="submission" date="2022-11" db="EMBL/GenBank/DDBJ databases">
        <title>Nonomuraea corallina sp. nov., a new species of the genus Nonomuraea isolated from sea side sediment in Thai sea.</title>
        <authorList>
            <person name="Ngamcharungchit C."/>
            <person name="Matsumoto A."/>
            <person name="Suriyachadkun C."/>
            <person name="Panbangred W."/>
            <person name="Inahashi Y."/>
            <person name="Intra B."/>
        </authorList>
    </citation>
    <scope>NUCLEOTIDE SEQUENCE [LARGE SCALE GENOMIC DNA]</scope>
    <source>
        <strain evidence="8 9">DSM 43553</strain>
    </source>
</reference>
<evidence type="ECO:0000313" key="9">
    <source>
        <dbReference type="Proteomes" id="UP001212498"/>
    </source>
</evidence>
<proteinExistence type="predicted"/>
<evidence type="ECO:0000256" key="7">
    <source>
        <dbReference type="ARBA" id="ARBA00023237"/>
    </source>
</evidence>
<keyword evidence="6" id="KW-0472">Membrane</keyword>
<comment type="subcellular location">
    <subcellularLocation>
        <location evidence="1">Cell envelope</location>
    </subcellularLocation>
    <subcellularLocation>
        <location evidence="2">Cell outer membrane</location>
    </subcellularLocation>
    <subcellularLocation>
        <location evidence="3">Secreted</location>
    </subcellularLocation>
</comment>
<evidence type="ECO:0000256" key="5">
    <source>
        <dbReference type="ARBA" id="ARBA00022729"/>
    </source>
</evidence>
<keyword evidence="4" id="KW-0964">Secreted</keyword>